<dbReference type="InterPro" id="IPR050226">
    <property type="entry name" value="NagZ_Beta-hexosaminidase"/>
</dbReference>
<feature type="chain" id="PRO_5025442188" evidence="5">
    <location>
        <begin position="18"/>
        <end position="360"/>
    </location>
</feature>
<dbReference type="GO" id="GO:0005975">
    <property type="term" value="P:carbohydrate metabolic process"/>
    <property type="evidence" value="ECO:0007669"/>
    <property type="project" value="InterPro"/>
</dbReference>
<sequence length="360" mass="38054">MRVTVAFPALCFSLTAASRTGFNPSDGVQAGYHVIWSYPGPTIPQDIYSAAIAGRLGGIILFGENVNDNLPTQINALQQTYKKSKNYPGFPLLILTDQEGGEVNRLPGGPTQSAKEVGQASDPAAAAASAGSTVATVFSEYNVNGDLAPVLGVFRESGDFLDRYERSYGNTCQLVSTCVGPFISAMQSKGVLATAKHFPGLGAAARDANTDVEPVTLNLTLNEIRSIDEVPYKTAISTGVKMVMPSWALYPALDSKYPSGLSKRWIRQELRGRLGFRGVTISDAIEAGALTAFGDTGERTTLALSAGMDVILAAARNTTQGSNAVTAIVSGLKSGQIDLRAFKESTKRIADLRKSLAGKH</sequence>
<proteinExistence type="inferred from homology"/>
<evidence type="ECO:0000313" key="8">
    <source>
        <dbReference type="Proteomes" id="UP000799537"/>
    </source>
</evidence>
<comment type="similarity">
    <text evidence="1">Belongs to the glycosyl hydrolase 3 family.</text>
</comment>
<dbReference type="PANTHER" id="PTHR30480">
    <property type="entry name" value="BETA-HEXOSAMINIDASE-RELATED"/>
    <property type="match status" value="1"/>
</dbReference>
<name>A0A6A6C2H2_ZASCE</name>
<dbReference type="SUPFAM" id="SSF51445">
    <property type="entry name" value="(Trans)glycosidases"/>
    <property type="match status" value="1"/>
</dbReference>
<dbReference type="Gene3D" id="3.20.20.300">
    <property type="entry name" value="Glycoside hydrolase, family 3, N-terminal domain"/>
    <property type="match status" value="1"/>
</dbReference>
<keyword evidence="5" id="KW-0732">Signal</keyword>
<dbReference type="RefSeq" id="XP_033661269.1">
    <property type="nucleotide sequence ID" value="XM_033818782.1"/>
</dbReference>
<evidence type="ECO:0000256" key="1">
    <source>
        <dbReference type="ARBA" id="ARBA00005336"/>
    </source>
</evidence>
<dbReference type="GO" id="GO:0004553">
    <property type="term" value="F:hydrolase activity, hydrolyzing O-glycosyl compounds"/>
    <property type="evidence" value="ECO:0007669"/>
    <property type="project" value="InterPro"/>
</dbReference>
<accession>A0A6A6C2H2</accession>
<keyword evidence="3" id="KW-0325">Glycoprotein</keyword>
<dbReference type="Proteomes" id="UP000799537">
    <property type="component" value="Unassembled WGS sequence"/>
</dbReference>
<dbReference type="InterPro" id="IPR017853">
    <property type="entry name" value="GH"/>
</dbReference>
<feature type="domain" description="Glycoside hydrolase family 3 N-terminal" evidence="6">
    <location>
        <begin position="54"/>
        <end position="351"/>
    </location>
</feature>
<dbReference type="OrthoDB" id="416222at2759"/>
<keyword evidence="8" id="KW-1185">Reference proteome</keyword>
<dbReference type="InterPro" id="IPR036962">
    <property type="entry name" value="Glyco_hydro_3_N_sf"/>
</dbReference>
<reference evidence="7" key="1">
    <citation type="journal article" date="2020" name="Stud. Mycol.">
        <title>101 Dothideomycetes genomes: a test case for predicting lifestyles and emergence of pathogens.</title>
        <authorList>
            <person name="Haridas S."/>
            <person name="Albert R."/>
            <person name="Binder M."/>
            <person name="Bloem J."/>
            <person name="Labutti K."/>
            <person name="Salamov A."/>
            <person name="Andreopoulos B."/>
            <person name="Baker S."/>
            <person name="Barry K."/>
            <person name="Bills G."/>
            <person name="Bluhm B."/>
            <person name="Cannon C."/>
            <person name="Castanera R."/>
            <person name="Culley D."/>
            <person name="Daum C."/>
            <person name="Ezra D."/>
            <person name="Gonzalez J."/>
            <person name="Henrissat B."/>
            <person name="Kuo A."/>
            <person name="Liang C."/>
            <person name="Lipzen A."/>
            <person name="Lutzoni F."/>
            <person name="Magnuson J."/>
            <person name="Mondo S."/>
            <person name="Nolan M."/>
            <person name="Ohm R."/>
            <person name="Pangilinan J."/>
            <person name="Park H.-J."/>
            <person name="Ramirez L."/>
            <person name="Alfaro M."/>
            <person name="Sun H."/>
            <person name="Tritt A."/>
            <person name="Yoshinaga Y."/>
            <person name="Zwiers L.-H."/>
            <person name="Turgeon B."/>
            <person name="Goodwin S."/>
            <person name="Spatafora J."/>
            <person name="Crous P."/>
            <person name="Grigoriev I."/>
        </authorList>
    </citation>
    <scope>NUCLEOTIDE SEQUENCE</scope>
    <source>
        <strain evidence="7">ATCC 36951</strain>
    </source>
</reference>
<evidence type="ECO:0000256" key="4">
    <source>
        <dbReference type="ARBA" id="ARBA00023295"/>
    </source>
</evidence>
<dbReference type="Pfam" id="PF00933">
    <property type="entry name" value="Glyco_hydro_3"/>
    <property type="match status" value="1"/>
</dbReference>
<keyword evidence="2 7" id="KW-0378">Hydrolase</keyword>
<dbReference type="InterPro" id="IPR001764">
    <property type="entry name" value="Glyco_hydro_3_N"/>
</dbReference>
<dbReference type="EMBL" id="ML993627">
    <property type="protein sequence ID" value="KAF2160380.1"/>
    <property type="molecule type" value="Genomic_DNA"/>
</dbReference>
<evidence type="ECO:0000313" key="7">
    <source>
        <dbReference type="EMBL" id="KAF2160380.1"/>
    </source>
</evidence>
<evidence type="ECO:0000256" key="2">
    <source>
        <dbReference type="ARBA" id="ARBA00022801"/>
    </source>
</evidence>
<evidence type="ECO:0000256" key="5">
    <source>
        <dbReference type="SAM" id="SignalP"/>
    </source>
</evidence>
<dbReference type="GeneID" id="54572054"/>
<dbReference type="GO" id="GO:0009254">
    <property type="term" value="P:peptidoglycan turnover"/>
    <property type="evidence" value="ECO:0007669"/>
    <property type="project" value="TreeGrafter"/>
</dbReference>
<gene>
    <name evidence="7" type="ORF">M409DRAFT_70531</name>
</gene>
<organism evidence="7 8">
    <name type="scientific">Zasmidium cellare ATCC 36951</name>
    <dbReference type="NCBI Taxonomy" id="1080233"/>
    <lineage>
        <taxon>Eukaryota</taxon>
        <taxon>Fungi</taxon>
        <taxon>Dikarya</taxon>
        <taxon>Ascomycota</taxon>
        <taxon>Pezizomycotina</taxon>
        <taxon>Dothideomycetes</taxon>
        <taxon>Dothideomycetidae</taxon>
        <taxon>Mycosphaerellales</taxon>
        <taxon>Mycosphaerellaceae</taxon>
        <taxon>Zasmidium</taxon>
    </lineage>
</organism>
<dbReference type="PANTHER" id="PTHR30480:SF14">
    <property type="entry name" value="HYDROLASE, PUTATIVE (AFU_ORTHOLOGUE AFUA_4G13770)-RELATED"/>
    <property type="match status" value="1"/>
</dbReference>
<evidence type="ECO:0000256" key="3">
    <source>
        <dbReference type="ARBA" id="ARBA00023180"/>
    </source>
</evidence>
<protein>
    <submittedName>
        <fullName evidence="7">Glycoside hydrolase family 3 protein</fullName>
    </submittedName>
</protein>
<evidence type="ECO:0000259" key="6">
    <source>
        <dbReference type="Pfam" id="PF00933"/>
    </source>
</evidence>
<keyword evidence="4" id="KW-0326">Glycosidase</keyword>
<dbReference type="AlphaFoldDB" id="A0A6A6C2H2"/>
<feature type="signal peptide" evidence="5">
    <location>
        <begin position="1"/>
        <end position="17"/>
    </location>
</feature>